<evidence type="ECO:0000313" key="2">
    <source>
        <dbReference type="Proteomes" id="UP001190700"/>
    </source>
</evidence>
<accession>A0AAE0EQZ9</accession>
<gene>
    <name evidence="1" type="ORF">CYMTET_52808</name>
</gene>
<dbReference type="EMBL" id="LGRX02034703">
    <property type="protein sequence ID" value="KAK3237099.1"/>
    <property type="molecule type" value="Genomic_DNA"/>
</dbReference>
<keyword evidence="2" id="KW-1185">Reference proteome</keyword>
<reference evidence="1 2" key="1">
    <citation type="journal article" date="2015" name="Genome Biol. Evol.">
        <title>Comparative Genomics of a Bacterivorous Green Alga Reveals Evolutionary Causalities and Consequences of Phago-Mixotrophic Mode of Nutrition.</title>
        <authorList>
            <person name="Burns J.A."/>
            <person name="Paasch A."/>
            <person name="Narechania A."/>
            <person name="Kim E."/>
        </authorList>
    </citation>
    <scope>NUCLEOTIDE SEQUENCE [LARGE SCALE GENOMIC DNA]</scope>
    <source>
        <strain evidence="1 2">PLY_AMNH</strain>
    </source>
</reference>
<name>A0AAE0EQZ9_9CHLO</name>
<proteinExistence type="predicted"/>
<dbReference type="AlphaFoldDB" id="A0AAE0EQZ9"/>
<sequence length="85" mass="9784">MKGSADIVDRFASLLLRLQCDPRFYGERANLVAMAELKLSMEQLRFTVLEERVVVRGTHEVNLDWAARFGGATVPWWQLHMPILL</sequence>
<dbReference type="Proteomes" id="UP001190700">
    <property type="component" value="Unassembled WGS sequence"/>
</dbReference>
<evidence type="ECO:0000313" key="1">
    <source>
        <dbReference type="EMBL" id="KAK3237099.1"/>
    </source>
</evidence>
<protein>
    <submittedName>
        <fullName evidence="1">Uncharacterized protein</fullName>
    </submittedName>
</protein>
<organism evidence="1 2">
    <name type="scientific">Cymbomonas tetramitiformis</name>
    <dbReference type="NCBI Taxonomy" id="36881"/>
    <lineage>
        <taxon>Eukaryota</taxon>
        <taxon>Viridiplantae</taxon>
        <taxon>Chlorophyta</taxon>
        <taxon>Pyramimonadophyceae</taxon>
        <taxon>Pyramimonadales</taxon>
        <taxon>Pyramimonadaceae</taxon>
        <taxon>Cymbomonas</taxon>
    </lineage>
</organism>
<comment type="caution">
    <text evidence="1">The sequence shown here is derived from an EMBL/GenBank/DDBJ whole genome shotgun (WGS) entry which is preliminary data.</text>
</comment>